<dbReference type="AlphaFoldDB" id="A0A367Z751"/>
<dbReference type="EMBL" id="QOQW01000049">
    <property type="protein sequence ID" value="RCK73667.1"/>
    <property type="molecule type" value="Genomic_DNA"/>
</dbReference>
<name>A0A367Z751_9BACT</name>
<reference evidence="1 2" key="1">
    <citation type="submission" date="2018-05" db="EMBL/GenBank/DDBJ databases">
        <title>A metagenomic window into the 2 km-deep terrestrial subsurface aquifer revealed taxonomically and functionally diverse microbial community comprising novel uncultured bacterial lineages.</title>
        <authorList>
            <person name="Kadnikov V.V."/>
            <person name="Mardanov A.V."/>
            <person name="Beletsky A.V."/>
            <person name="Banks D."/>
            <person name="Pimenov N.V."/>
            <person name="Frank Y.A."/>
            <person name="Karnachuk O.V."/>
            <person name="Ravin N.V."/>
        </authorList>
    </citation>
    <scope>NUCLEOTIDE SEQUENCE [LARGE SCALE GENOMIC DNA]</scope>
    <source>
        <strain evidence="1">BY5</strain>
    </source>
</reference>
<evidence type="ECO:0000313" key="2">
    <source>
        <dbReference type="Proteomes" id="UP000252355"/>
    </source>
</evidence>
<organism evidence="1 2">
    <name type="scientific">Candidatus Ozemobacter sibiricus</name>
    <dbReference type="NCBI Taxonomy" id="2268124"/>
    <lineage>
        <taxon>Bacteria</taxon>
        <taxon>Candidatus Ozemobacteria</taxon>
        <taxon>Candidatus Ozemobacterales</taxon>
        <taxon>Candidatus Ozemobacteraceae</taxon>
        <taxon>Candidatus Ozemobacter</taxon>
    </lineage>
</organism>
<dbReference type="Proteomes" id="UP000252355">
    <property type="component" value="Unassembled WGS sequence"/>
</dbReference>
<sequence length="82" mass="9418">MDAAAARYGAGHRLIRHDWATVKFMVDYYSSFDPALSRQVERETVLHIAIDKGLVTLRDIALMSDLVRDIERRGGRRSMLKK</sequence>
<evidence type="ECO:0000313" key="1">
    <source>
        <dbReference type="EMBL" id="RCK73667.1"/>
    </source>
</evidence>
<protein>
    <submittedName>
        <fullName evidence="1">Uncharacterized protein</fullName>
    </submittedName>
</protein>
<proteinExistence type="predicted"/>
<accession>A0A367Z751</accession>
<gene>
    <name evidence="1" type="ORF">OZSIB_1868</name>
</gene>
<comment type="caution">
    <text evidence="1">The sequence shown here is derived from an EMBL/GenBank/DDBJ whole genome shotgun (WGS) entry which is preliminary data.</text>
</comment>